<dbReference type="PANTHER" id="PTHR48444">
    <property type="entry name" value="DNA TOPOISOMERASE 6 SUBUNIT B"/>
    <property type="match status" value="1"/>
</dbReference>
<dbReference type="EnsemblPlants" id="Solyc11g028350.1.1">
    <property type="protein sequence ID" value="Solyc11g028350.1.1"/>
    <property type="gene ID" value="Solyc11g028350.1"/>
</dbReference>
<name>K4D7H4_SOLLC</name>
<dbReference type="InParanoid" id="K4D7H4"/>
<evidence type="ECO:0000313" key="1">
    <source>
        <dbReference type="EnsemblPlants" id="Solyc11g028350.1.1"/>
    </source>
</evidence>
<dbReference type="PaxDb" id="4081-Solyc11g028350.1.1"/>
<evidence type="ECO:0000313" key="2">
    <source>
        <dbReference type="Proteomes" id="UP000004994"/>
    </source>
</evidence>
<sequence>MTRSFFQGSVLLQFCLEQCMKQTRGNLVFVHRWKNVLIRFTRRTYIMPSVPLEAKYHPSAVDIFLMKQLTTET</sequence>
<dbReference type="Gramene" id="Solyc11g028350.1.1">
    <property type="protein sequence ID" value="Solyc11g028350.1.1"/>
    <property type="gene ID" value="Solyc11g028350.1"/>
</dbReference>
<protein>
    <submittedName>
        <fullName evidence="1">Uncharacterized protein</fullName>
    </submittedName>
</protein>
<keyword evidence="2" id="KW-1185">Reference proteome</keyword>
<dbReference type="Proteomes" id="UP000004994">
    <property type="component" value="Chromosome 11"/>
</dbReference>
<reference evidence="1" key="1">
    <citation type="journal article" date="2012" name="Nature">
        <title>The tomato genome sequence provides insights into fleshy fruit evolution.</title>
        <authorList>
            <consortium name="Tomato Genome Consortium"/>
        </authorList>
    </citation>
    <scope>NUCLEOTIDE SEQUENCE [LARGE SCALE GENOMIC DNA]</scope>
    <source>
        <strain evidence="1">cv. Heinz 1706</strain>
    </source>
</reference>
<organism evidence="1">
    <name type="scientific">Solanum lycopersicum</name>
    <name type="common">Tomato</name>
    <name type="synonym">Lycopersicon esculentum</name>
    <dbReference type="NCBI Taxonomy" id="4081"/>
    <lineage>
        <taxon>Eukaryota</taxon>
        <taxon>Viridiplantae</taxon>
        <taxon>Streptophyta</taxon>
        <taxon>Embryophyta</taxon>
        <taxon>Tracheophyta</taxon>
        <taxon>Spermatophyta</taxon>
        <taxon>Magnoliopsida</taxon>
        <taxon>eudicotyledons</taxon>
        <taxon>Gunneridae</taxon>
        <taxon>Pentapetalae</taxon>
        <taxon>asterids</taxon>
        <taxon>lamiids</taxon>
        <taxon>Solanales</taxon>
        <taxon>Solanaceae</taxon>
        <taxon>Solanoideae</taxon>
        <taxon>Solaneae</taxon>
        <taxon>Solanum</taxon>
        <taxon>Solanum subgen. Lycopersicon</taxon>
    </lineage>
</organism>
<dbReference type="AlphaFoldDB" id="K4D7H4"/>
<dbReference type="HOGENOM" id="CLU_2709566_0_0_1"/>
<dbReference type="PhylomeDB" id="K4D7H4"/>
<reference evidence="1" key="2">
    <citation type="submission" date="2015-06" db="UniProtKB">
        <authorList>
            <consortium name="EnsemblPlants"/>
        </authorList>
    </citation>
    <scope>IDENTIFICATION</scope>
    <source>
        <strain evidence="1">cv. Heinz 1706</strain>
    </source>
</reference>
<dbReference type="STRING" id="4081.K4D7H4"/>
<dbReference type="PANTHER" id="PTHR48444:SF1">
    <property type="entry name" value="DNA TOPOISOMERASE 6 SUBUNIT B"/>
    <property type="match status" value="1"/>
</dbReference>
<proteinExistence type="predicted"/>
<accession>K4D7H4</accession>